<protein>
    <submittedName>
        <fullName evidence="2">TusA-related sulfurtransferase</fullName>
    </submittedName>
</protein>
<sequence>MIEVDARGLSCPEPLMMTQAALKKCKGEAVKVLVSEAHTKSNVEKYGRAQGKEVTVTSVGNEFEIVLK</sequence>
<keyword evidence="3" id="KW-1185">Reference proteome</keyword>
<evidence type="ECO:0000313" key="2">
    <source>
        <dbReference type="EMBL" id="SHE41241.1"/>
    </source>
</evidence>
<gene>
    <name evidence="2" type="ORF">SAMN02745158_00495</name>
</gene>
<dbReference type="Pfam" id="PF01206">
    <property type="entry name" value="TusA"/>
    <property type="match status" value="1"/>
</dbReference>
<keyword evidence="2" id="KW-0808">Transferase</keyword>
<dbReference type="Gene3D" id="3.30.110.40">
    <property type="entry name" value="TusA-like domain"/>
    <property type="match status" value="1"/>
</dbReference>
<dbReference type="SUPFAM" id="SSF64307">
    <property type="entry name" value="SirA-like"/>
    <property type="match status" value="1"/>
</dbReference>
<feature type="domain" description="UPF0033" evidence="1">
    <location>
        <begin position="2"/>
        <end position="68"/>
    </location>
</feature>
<dbReference type="RefSeq" id="WP_072848694.1">
    <property type="nucleotide sequence ID" value="NZ_FQVI01000001.1"/>
</dbReference>
<evidence type="ECO:0000313" key="3">
    <source>
        <dbReference type="Proteomes" id="UP000184245"/>
    </source>
</evidence>
<dbReference type="GO" id="GO:0016740">
    <property type="term" value="F:transferase activity"/>
    <property type="evidence" value="ECO:0007669"/>
    <property type="project" value="UniProtKB-KW"/>
</dbReference>
<organism evidence="2 3">
    <name type="scientific">Lactonifactor longoviformis DSM 17459</name>
    <dbReference type="NCBI Taxonomy" id="1122155"/>
    <lineage>
        <taxon>Bacteria</taxon>
        <taxon>Bacillati</taxon>
        <taxon>Bacillota</taxon>
        <taxon>Clostridia</taxon>
        <taxon>Eubacteriales</taxon>
        <taxon>Clostridiaceae</taxon>
        <taxon>Lactonifactor</taxon>
    </lineage>
</organism>
<reference evidence="2 3" key="1">
    <citation type="submission" date="2016-11" db="EMBL/GenBank/DDBJ databases">
        <authorList>
            <person name="Jaros S."/>
            <person name="Januszkiewicz K."/>
            <person name="Wedrychowicz H."/>
        </authorList>
    </citation>
    <scope>NUCLEOTIDE SEQUENCE [LARGE SCALE GENOMIC DNA]</scope>
    <source>
        <strain evidence="2 3">DSM 17459</strain>
    </source>
</reference>
<proteinExistence type="predicted"/>
<dbReference type="EMBL" id="FQVI01000001">
    <property type="protein sequence ID" value="SHE41241.1"/>
    <property type="molecule type" value="Genomic_DNA"/>
</dbReference>
<dbReference type="AlphaFoldDB" id="A0A1M4T9U7"/>
<accession>A0A1M4T9U7</accession>
<dbReference type="STRING" id="1122155.SAMN02745158_00495"/>
<dbReference type="InterPro" id="IPR036868">
    <property type="entry name" value="TusA-like_sf"/>
</dbReference>
<dbReference type="InterPro" id="IPR001455">
    <property type="entry name" value="TusA-like"/>
</dbReference>
<evidence type="ECO:0000259" key="1">
    <source>
        <dbReference type="Pfam" id="PF01206"/>
    </source>
</evidence>
<dbReference type="OrthoDB" id="9797352at2"/>
<dbReference type="Proteomes" id="UP000184245">
    <property type="component" value="Unassembled WGS sequence"/>
</dbReference>
<name>A0A1M4T9U7_9CLOT</name>